<dbReference type="InterPro" id="IPR000668">
    <property type="entry name" value="Peptidase_C1A_C"/>
</dbReference>
<dbReference type="InterPro" id="IPR038765">
    <property type="entry name" value="Papain-like_cys_pep_sf"/>
</dbReference>
<dbReference type="InterPro" id="IPR000169">
    <property type="entry name" value="Pept_cys_AS"/>
</dbReference>
<organism evidence="9">
    <name type="scientific">Gongylonema pulchrum</name>
    <dbReference type="NCBI Taxonomy" id="637853"/>
    <lineage>
        <taxon>Eukaryota</taxon>
        <taxon>Metazoa</taxon>
        <taxon>Ecdysozoa</taxon>
        <taxon>Nematoda</taxon>
        <taxon>Chromadorea</taxon>
        <taxon>Rhabditida</taxon>
        <taxon>Spirurina</taxon>
        <taxon>Spiruromorpha</taxon>
        <taxon>Spiruroidea</taxon>
        <taxon>Gongylonematidae</taxon>
        <taxon>Gongylonema</taxon>
    </lineage>
</organism>
<proteinExistence type="inferred from homology"/>
<evidence type="ECO:0000259" key="6">
    <source>
        <dbReference type="Pfam" id="PF00112"/>
    </source>
</evidence>
<evidence type="ECO:0000256" key="1">
    <source>
        <dbReference type="ARBA" id="ARBA00008455"/>
    </source>
</evidence>
<feature type="chain" id="PRO_5043139260" evidence="5">
    <location>
        <begin position="23"/>
        <end position="69"/>
    </location>
</feature>
<dbReference type="Pfam" id="PF00112">
    <property type="entry name" value="Peptidase_C1"/>
    <property type="match status" value="1"/>
</dbReference>
<evidence type="ECO:0000256" key="2">
    <source>
        <dbReference type="ARBA" id="ARBA00022670"/>
    </source>
</evidence>
<comment type="similarity">
    <text evidence="1">Belongs to the peptidase C1 family.</text>
</comment>
<sequence length="69" mass="7470">MSRRRIWLQISALQGACGSCWAFSASGALEGQHFRKAGKLVSLSEQNLVDCSTEYGNQACDGGFMDLVI</sequence>
<evidence type="ECO:0000256" key="4">
    <source>
        <dbReference type="ARBA" id="ARBA00022807"/>
    </source>
</evidence>
<protein>
    <submittedName>
        <fullName evidence="9">Pept_C1 domain-containing protein</fullName>
    </submittedName>
</protein>
<dbReference type="PROSITE" id="PS00139">
    <property type="entry name" value="THIOL_PROTEASE_CYS"/>
    <property type="match status" value="1"/>
</dbReference>
<dbReference type="GO" id="GO:0006508">
    <property type="term" value="P:proteolysis"/>
    <property type="evidence" value="ECO:0007669"/>
    <property type="project" value="UniProtKB-KW"/>
</dbReference>
<dbReference type="InterPro" id="IPR013128">
    <property type="entry name" value="Peptidase_C1A"/>
</dbReference>
<gene>
    <name evidence="7" type="ORF">GPUH_LOCUS23849</name>
</gene>
<keyword evidence="3" id="KW-0378">Hydrolase</keyword>
<dbReference type="WBParaSite" id="GPUH_0002387801-mRNA-1">
    <property type="protein sequence ID" value="GPUH_0002387801-mRNA-1"/>
    <property type="gene ID" value="GPUH_0002387801"/>
</dbReference>
<keyword evidence="2" id="KW-0645">Protease</keyword>
<keyword evidence="8" id="KW-1185">Reference proteome</keyword>
<dbReference type="SUPFAM" id="SSF54001">
    <property type="entry name" value="Cysteine proteinases"/>
    <property type="match status" value="1"/>
</dbReference>
<evidence type="ECO:0000256" key="5">
    <source>
        <dbReference type="SAM" id="SignalP"/>
    </source>
</evidence>
<evidence type="ECO:0000313" key="8">
    <source>
        <dbReference type="Proteomes" id="UP000271098"/>
    </source>
</evidence>
<reference evidence="9" key="1">
    <citation type="submission" date="2016-06" db="UniProtKB">
        <authorList>
            <consortium name="WormBaseParasite"/>
        </authorList>
    </citation>
    <scope>IDENTIFICATION</scope>
</reference>
<feature type="domain" description="Peptidase C1A papain C-terminal" evidence="6">
    <location>
        <begin position="13"/>
        <end position="66"/>
    </location>
</feature>
<dbReference type="EMBL" id="UYRT01099166">
    <property type="protein sequence ID" value="VDN42042.1"/>
    <property type="molecule type" value="Genomic_DNA"/>
</dbReference>
<dbReference type="PANTHER" id="PTHR12411">
    <property type="entry name" value="CYSTEINE PROTEASE FAMILY C1-RELATED"/>
    <property type="match status" value="1"/>
</dbReference>
<evidence type="ECO:0000313" key="9">
    <source>
        <dbReference type="WBParaSite" id="GPUH_0002387801-mRNA-1"/>
    </source>
</evidence>
<keyword evidence="5" id="KW-0732">Signal</keyword>
<reference evidence="7 8" key="2">
    <citation type="submission" date="2018-11" db="EMBL/GenBank/DDBJ databases">
        <authorList>
            <consortium name="Pathogen Informatics"/>
        </authorList>
    </citation>
    <scope>NUCLEOTIDE SEQUENCE [LARGE SCALE GENOMIC DNA]</scope>
</reference>
<dbReference type="Proteomes" id="UP000271098">
    <property type="component" value="Unassembled WGS sequence"/>
</dbReference>
<feature type="signal peptide" evidence="5">
    <location>
        <begin position="1"/>
        <end position="22"/>
    </location>
</feature>
<dbReference type="AlphaFoldDB" id="A0A183ESA7"/>
<dbReference type="GO" id="GO:0008234">
    <property type="term" value="F:cysteine-type peptidase activity"/>
    <property type="evidence" value="ECO:0007669"/>
    <property type="project" value="UniProtKB-KW"/>
</dbReference>
<evidence type="ECO:0000256" key="3">
    <source>
        <dbReference type="ARBA" id="ARBA00022801"/>
    </source>
</evidence>
<name>A0A183ESA7_9BILA</name>
<dbReference type="OrthoDB" id="10253408at2759"/>
<accession>A0A183ESA7</accession>
<keyword evidence="4" id="KW-0788">Thiol protease</keyword>
<dbReference type="Gene3D" id="3.90.70.10">
    <property type="entry name" value="Cysteine proteinases"/>
    <property type="match status" value="1"/>
</dbReference>
<evidence type="ECO:0000313" key="7">
    <source>
        <dbReference type="EMBL" id="VDN42042.1"/>
    </source>
</evidence>